<evidence type="ECO:0008006" key="3">
    <source>
        <dbReference type="Google" id="ProtNLM"/>
    </source>
</evidence>
<protein>
    <recommendedName>
        <fullName evidence="3">Ribbon-helix-helix protein CopG domain-containing protein</fullName>
    </recommendedName>
</protein>
<dbReference type="AlphaFoldDB" id="A0AAW5RG65"/>
<dbReference type="RefSeq" id="WP_262579561.1">
    <property type="nucleotide sequence ID" value="NZ_JAHPRE010000091.1"/>
</dbReference>
<accession>A0AAW5RG65</accession>
<dbReference type="Proteomes" id="UP001208534">
    <property type="component" value="Unassembled WGS sequence"/>
</dbReference>
<gene>
    <name evidence="1" type="ORF">KTH64_16010</name>
</gene>
<dbReference type="EMBL" id="JAHPRE010000091">
    <property type="protein sequence ID" value="MCU4398410.1"/>
    <property type="molecule type" value="Genomic_DNA"/>
</dbReference>
<comment type="caution">
    <text evidence="1">The sequence shown here is derived from an EMBL/GenBank/DDBJ whole genome shotgun (WGS) entry which is preliminary data.</text>
</comment>
<evidence type="ECO:0000313" key="2">
    <source>
        <dbReference type="Proteomes" id="UP001208534"/>
    </source>
</evidence>
<reference evidence="1" key="1">
    <citation type="submission" date="2021-06" db="EMBL/GenBank/DDBJ databases">
        <title>Propagation of a rapidly emergent carbapenem-resistant Acinetobacter baumannii lineage by various extra-hospital transmission networks.</title>
        <authorList>
            <person name="Calix J."/>
        </authorList>
    </citation>
    <scope>NUCLEOTIDE SEQUENCE</scope>
    <source>
        <strain evidence="1">WU_MDCI_Aw63</strain>
    </source>
</reference>
<name>A0AAW5RG65_ACIJU</name>
<organism evidence="1 2">
    <name type="scientific">Acinetobacter junii</name>
    <dbReference type="NCBI Taxonomy" id="40215"/>
    <lineage>
        <taxon>Bacteria</taxon>
        <taxon>Pseudomonadati</taxon>
        <taxon>Pseudomonadota</taxon>
        <taxon>Gammaproteobacteria</taxon>
        <taxon>Moraxellales</taxon>
        <taxon>Moraxellaceae</taxon>
        <taxon>Acinetobacter</taxon>
    </lineage>
</organism>
<evidence type="ECO:0000313" key="1">
    <source>
        <dbReference type="EMBL" id="MCU4398410.1"/>
    </source>
</evidence>
<sequence>MQIDRVIKPKLLINISTRVDTCTQELVDSVAEQNGLNRAKWMREAIDLKLQIDLGQSSVEELKKSKNTTYSNEYRNVFKNLFSVFQISKKPDVRDRALSNAVH</sequence>
<proteinExistence type="predicted"/>